<comment type="caution">
    <text evidence="5">The sequence shown here is derived from an EMBL/GenBank/DDBJ whole genome shotgun (WGS) entry which is preliminary data.</text>
</comment>
<evidence type="ECO:0000313" key="6">
    <source>
        <dbReference type="Proteomes" id="UP001041814"/>
    </source>
</evidence>
<dbReference type="SUPFAM" id="SSF53955">
    <property type="entry name" value="Lysozyme-like"/>
    <property type="match status" value="1"/>
</dbReference>
<dbReference type="Pfam" id="PF01464">
    <property type="entry name" value="SLT"/>
    <property type="match status" value="1"/>
</dbReference>
<dbReference type="InterPro" id="IPR011990">
    <property type="entry name" value="TPR-like_helical_dom_sf"/>
</dbReference>
<organism evidence="5 6">
    <name type="scientific">Rubrivivax gelatinosus</name>
    <name type="common">Rhodocyclus gelatinosus</name>
    <name type="synonym">Rhodopseudomonas gelatinosa</name>
    <dbReference type="NCBI Taxonomy" id="28068"/>
    <lineage>
        <taxon>Bacteria</taxon>
        <taxon>Pseudomonadati</taxon>
        <taxon>Pseudomonadota</taxon>
        <taxon>Betaproteobacteria</taxon>
        <taxon>Burkholderiales</taxon>
        <taxon>Sphaerotilaceae</taxon>
        <taxon>Rubrivivax</taxon>
    </lineage>
</organism>
<name>A0ABS1E303_RUBGE</name>
<feature type="region of interest" description="Disordered" evidence="2">
    <location>
        <begin position="139"/>
        <end position="172"/>
    </location>
</feature>
<gene>
    <name evidence="5" type="ORF">CKO43_21190</name>
</gene>
<evidence type="ECO:0000313" key="5">
    <source>
        <dbReference type="EMBL" id="MBK1715277.1"/>
    </source>
</evidence>
<sequence length="343" mass="36942">MMSRRLFYAHRSRSWLAATLCWLATGAFAQALPDLGTLPRPEAPPPERGPVVPAQVERWRAEAKAYEYGDGVARDAVLAAQLYCRAARYGDAESQFNLGWMLTNARGIERDEAQAAHLFAAAAEQGLAQAQNMAARLGTPLGPPPPCLRPPEQDPLTAAAPRPPVSKGRGGRAPSAFLAALPPPPNAPQPIVRFVDLVAPEYKLAPQLVLAVMASESGFDPGALSPKNAQGLMQLMPDTAARFKVRKLSDPVENIRGGMAYLRWLLAYYQGDILFTLAAYNAGEGAVDRYRGVPPYAETRAYVRRILASLGGQRWHPYDAGVTPPSPMLATLSAAAAAPTRLR</sequence>
<evidence type="ECO:0000256" key="3">
    <source>
        <dbReference type="SAM" id="SignalP"/>
    </source>
</evidence>
<dbReference type="PANTHER" id="PTHR37423">
    <property type="entry name" value="SOLUBLE LYTIC MUREIN TRANSGLYCOSYLASE-RELATED"/>
    <property type="match status" value="1"/>
</dbReference>
<dbReference type="InterPro" id="IPR023346">
    <property type="entry name" value="Lysozyme-like_dom_sf"/>
</dbReference>
<dbReference type="InterPro" id="IPR000189">
    <property type="entry name" value="Transglyc_AS"/>
</dbReference>
<dbReference type="SUPFAM" id="SSF81901">
    <property type="entry name" value="HCP-like"/>
    <property type="match status" value="1"/>
</dbReference>
<dbReference type="Gene3D" id="1.25.40.10">
    <property type="entry name" value="Tetratricopeptide repeat domain"/>
    <property type="match status" value="1"/>
</dbReference>
<dbReference type="PROSITE" id="PS00922">
    <property type="entry name" value="TRANSGLYCOSYLASE"/>
    <property type="match status" value="1"/>
</dbReference>
<feature type="domain" description="Transglycosylase SLT" evidence="4">
    <location>
        <begin position="201"/>
        <end position="292"/>
    </location>
</feature>
<feature type="signal peptide" evidence="3">
    <location>
        <begin position="1"/>
        <end position="29"/>
    </location>
</feature>
<dbReference type="CDD" id="cd00254">
    <property type="entry name" value="LT-like"/>
    <property type="match status" value="1"/>
</dbReference>
<dbReference type="EMBL" id="NRRU01000109">
    <property type="protein sequence ID" value="MBK1715277.1"/>
    <property type="molecule type" value="Genomic_DNA"/>
</dbReference>
<accession>A0ABS1E303</accession>
<reference evidence="5" key="1">
    <citation type="submission" date="2017-08" db="EMBL/GenBank/DDBJ databases">
        <authorList>
            <person name="Imhoff J.F."/>
            <person name="Rahn T."/>
            <person name="Kuenzel S."/>
            <person name="Neulinger S.C."/>
        </authorList>
    </citation>
    <scope>NUCLEOTIDE SEQUENCE</scope>
    <source>
        <strain evidence="5">IM 151</strain>
    </source>
</reference>
<dbReference type="Pfam" id="PF08238">
    <property type="entry name" value="Sel1"/>
    <property type="match status" value="2"/>
</dbReference>
<dbReference type="Proteomes" id="UP001041814">
    <property type="component" value="Unassembled WGS sequence"/>
</dbReference>
<dbReference type="Gene3D" id="1.10.530.10">
    <property type="match status" value="1"/>
</dbReference>
<evidence type="ECO:0000259" key="4">
    <source>
        <dbReference type="Pfam" id="PF01464"/>
    </source>
</evidence>
<keyword evidence="6" id="KW-1185">Reference proteome</keyword>
<protein>
    <submittedName>
        <fullName evidence="5">Lytic transglycosylase</fullName>
    </submittedName>
</protein>
<evidence type="ECO:0000256" key="2">
    <source>
        <dbReference type="SAM" id="MobiDB-lite"/>
    </source>
</evidence>
<dbReference type="InterPro" id="IPR008258">
    <property type="entry name" value="Transglycosylase_SLT_dom_1"/>
</dbReference>
<feature type="chain" id="PRO_5047329242" evidence="3">
    <location>
        <begin position="30"/>
        <end position="343"/>
    </location>
</feature>
<dbReference type="PANTHER" id="PTHR37423:SF2">
    <property type="entry name" value="MEMBRANE-BOUND LYTIC MUREIN TRANSGLYCOSYLASE C"/>
    <property type="match status" value="1"/>
</dbReference>
<comment type="similarity">
    <text evidence="1">Belongs to the transglycosylase Slt family.</text>
</comment>
<reference evidence="5" key="2">
    <citation type="journal article" date="2020" name="Microorganisms">
        <title>Osmotic Adaptation and Compatible Solute Biosynthesis of Phototrophic Bacteria as Revealed from Genome Analyses.</title>
        <authorList>
            <person name="Imhoff J.F."/>
            <person name="Rahn T."/>
            <person name="Kunzel S."/>
            <person name="Keller A."/>
            <person name="Neulinger S.C."/>
        </authorList>
    </citation>
    <scope>NUCLEOTIDE SEQUENCE</scope>
    <source>
        <strain evidence="5">IM 151</strain>
    </source>
</reference>
<keyword evidence="3" id="KW-0732">Signal</keyword>
<dbReference type="InterPro" id="IPR006597">
    <property type="entry name" value="Sel1-like"/>
</dbReference>
<dbReference type="SMART" id="SM00671">
    <property type="entry name" value="SEL1"/>
    <property type="match status" value="2"/>
</dbReference>
<proteinExistence type="inferred from homology"/>
<evidence type="ECO:0000256" key="1">
    <source>
        <dbReference type="ARBA" id="ARBA00007734"/>
    </source>
</evidence>